<dbReference type="OMA" id="GAYAKED"/>
<gene>
    <name evidence="1" type="ORF">OSTLU_29390</name>
</gene>
<dbReference type="Proteomes" id="UP000001568">
    <property type="component" value="Chromosome 20"/>
</dbReference>
<keyword evidence="2" id="KW-1185">Reference proteome</keyword>
<accession>A4SAV3</accession>
<dbReference type="EMBL" id="CP000600">
    <property type="protein sequence ID" value="ABP00985.1"/>
    <property type="molecule type" value="Genomic_DNA"/>
</dbReference>
<protein>
    <recommendedName>
        <fullName evidence="3">THUMP domain-containing protein</fullName>
    </recommendedName>
</protein>
<reference evidence="1 2" key="1">
    <citation type="journal article" date="2007" name="Proc. Natl. Acad. Sci. U.S.A.">
        <title>The tiny eukaryote Ostreococcus provides genomic insights into the paradox of plankton speciation.</title>
        <authorList>
            <person name="Palenik B."/>
            <person name="Grimwood J."/>
            <person name="Aerts A."/>
            <person name="Rouze P."/>
            <person name="Salamov A."/>
            <person name="Putnam N."/>
            <person name="Dupont C."/>
            <person name="Jorgensen R."/>
            <person name="Derelle E."/>
            <person name="Rombauts S."/>
            <person name="Zhou K."/>
            <person name="Otillar R."/>
            <person name="Merchant S.S."/>
            <person name="Podell S."/>
            <person name="Gaasterland T."/>
            <person name="Napoli C."/>
            <person name="Gendler K."/>
            <person name="Manuell A."/>
            <person name="Tai V."/>
            <person name="Vallon O."/>
            <person name="Piganeau G."/>
            <person name="Jancek S."/>
            <person name="Heijde M."/>
            <person name="Jabbari K."/>
            <person name="Bowler C."/>
            <person name="Lohr M."/>
            <person name="Robbens S."/>
            <person name="Werner G."/>
            <person name="Dubchak I."/>
            <person name="Pazour G.J."/>
            <person name="Ren Q."/>
            <person name="Paulsen I."/>
            <person name="Delwiche C."/>
            <person name="Schmutz J."/>
            <person name="Rokhsar D."/>
            <person name="Van de Peer Y."/>
            <person name="Moreau H."/>
            <person name="Grigoriev I.V."/>
        </authorList>
    </citation>
    <scope>NUCLEOTIDE SEQUENCE [LARGE SCALE GENOMIC DNA]</scope>
    <source>
        <strain evidence="1 2">CCE9901</strain>
    </source>
</reference>
<proteinExistence type="predicted"/>
<evidence type="ECO:0008006" key="3">
    <source>
        <dbReference type="Google" id="ProtNLM"/>
    </source>
</evidence>
<dbReference type="HOGENOM" id="CLU_1177078_0_0_1"/>
<sequence>MLGEDSAYAPVKLPARGALLMAASGGGSARTATATVKRALDDVRGGKDEGSEFLYKMYPIDGAFEVGDEDGMRACVERVVRETRARSEDARSKSIAFAVVYNKRVDSTASVSEEDTDASDVAHGRAVMVPKIAKACERAFKDADAECEVSVNLKDPNVVVFAQIFTALPSGDEKKSYIVAIGAAAKDDGVFEAKAKGVAPASVSALSPRRDDAPKWMLKKKALAQAATTVSDDEHR</sequence>
<evidence type="ECO:0000313" key="2">
    <source>
        <dbReference type="Proteomes" id="UP000001568"/>
    </source>
</evidence>
<dbReference type="GeneID" id="5006563"/>
<dbReference type="AlphaFoldDB" id="A4SAV3"/>
<name>A4SAV3_OSTLU</name>
<dbReference type="KEGG" id="olu:OSTLU_29390"/>
<dbReference type="Gramene" id="ABP00985">
    <property type="protein sequence ID" value="ABP00985"/>
    <property type="gene ID" value="OSTLU_29390"/>
</dbReference>
<dbReference type="RefSeq" id="XP_001422668.1">
    <property type="nucleotide sequence ID" value="XM_001422631.1"/>
</dbReference>
<organism evidence="1 2">
    <name type="scientific">Ostreococcus lucimarinus (strain CCE9901)</name>
    <dbReference type="NCBI Taxonomy" id="436017"/>
    <lineage>
        <taxon>Eukaryota</taxon>
        <taxon>Viridiplantae</taxon>
        <taxon>Chlorophyta</taxon>
        <taxon>Mamiellophyceae</taxon>
        <taxon>Mamiellales</taxon>
        <taxon>Bathycoccaceae</taxon>
        <taxon>Ostreococcus</taxon>
    </lineage>
</organism>
<evidence type="ECO:0000313" key="1">
    <source>
        <dbReference type="EMBL" id="ABP00985.1"/>
    </source>
</evidence>